<dbReference type="RefSeq" id="WP_377926083.1">
    <property type="nucleotide sequence ID" value="NZ_JBHUEM010000001.1"/>
</dbReference>
<organism evidence="1 2">
    <name type="scientific">Bacillus salitolerans</name>
    <dbReference type="NCBI Taxonomy" id="1437434"/>
    <lineage>
        <taxon>Bacteria</taxon>
        <taxon>Bacillati</taxon>
        <taxon>Bacillota</taxon>
        <taxon>Bacilli</taxon>
        <taxon>Bacillales</taxon>
        <taxon>Bacillaceae</taxon>
        <taxon>Bacillus</taxon>
    </lineage>
</organism>
<keyword evidence="2" id="KW-1185">Reference proteome</keyword>
<comment type="caution">
    <text evidence="1">The sequence shown here is derived from an EMBL/GenBank/DDBJ whole genome shotgun (WGS) entry which is preliminary data.</text>
</comment>
<accession>A0ABW4LIS9</accession>
<evidence type="ECO:0000313" key="1">
    <source>
        <dbReference type="EMBL" id="MFD1735001.1"/>
    </source>
</evidence>
<evidence type="ECO:0000313" key="2">
    <source>
        <dbReference type="Proteomes" id="UP001597214"/>
    </source>
</evidence>
<sequence length="141" mass="16966">MDKNLQIIDYVINYVDGRTSRLDLVQRIYIDNNFTKRQKKACEIFLFEPNKKNAIRAIEITPKAWFFLKKFTCIHEDIFITIDKVLVSTRKKSYVKELIRHKNLFDLLEKLQKSSSNDDLVRQIKTIIMEKKLDKNINNWR</sequence>
<dbReference type="EMBL" id="JBHUEM010000001">
    <property type="protein sequence ID" value="MFD1735001.1"/>
    <property type="molecule type" value="Genomic_DNA"/>
</dbReference>
<dbReference type="Proteomes" id="UP001597214">
    <property type="component" value="Unassembled WGS sequence"/>
</dbReference>
<protein>
    <recommendedName>
        <fullName evidence="3">IDEAL domain-containing protein</fullName>
    </recommendedName>
</protein>
<name>A0ABW4LIS9_9BACI</name>
<proteinExistence type="predicted"/>
<evidence type="ECO:0008006" key="3">
    <source>
        <dbReference type="Google" id="ProtNLM"/>
    </source>
</evidence>
<reference evidence="2" key="1">
    <citation type="journal article" date="2019" name="Int. J. Syst. Evol. Microbiol.">
        <title>The Global Catalogue of Microorganisms (GCM) 10K type strain sequencing project: providing services to taxonomists for standard genome sequencing and annotation.</title>
        <authorList>
            <consortium name="The Broad Institute Genomics Platform"/>
            <consortium name="The Broad Institute Genome Sequencing Center for Infectious Disease"/>
            <person name="Wu L."/>
            <person name="Ma J."/>
        </authorList>
    </citation>
    <scope>NUCLEOTIDE SEQUENCE [LARGE SCALE GENOMIC DNA]</scope>
    <source>
        <strain evidence="2">CCUG 49339</strain>
    </source>
</reference>
<gene>
    <name evidence="1" type="ORF">ACFSCX_00345</name>
</gene>